<comment type="catalytic activity">
    <reaction evidence="4">
        <text>N-terminal L-aspartyl-[protein] + L-leucyl-tRNA(Leu) = N-terminal L-leucyl-L-aspartyl-[protein] + tRNA(Leu) + H(+)</text>
        <dbReference type="Rhea" id="RHEA:50420"/>
        <dbReference type="Rhea" id="RHEA-COMP:9613"/>
        <dbReference type="Rhea" id="RHEA-COMP:9622"/>
        <dbReference type="Rhea" id="RHEA-COMP:12669"/>
        <dbReference type="Rhea" id="RHEA-COMP:12674"/>
        <dbReference type="ChEBI" id="CHEBI:15378"/>
        <dbReference type="ChEBI" id="CHEBI:64720"/>
        <dbReference type="ChEBI" id="CHEBI:78442"/>
        <dbReference type="ChEBI" id="CHEBI:78494"/>
        <dbReference type="ChEBI" id="CHEBI:133042"/>
        <dbReference type="EC" id="2.3.2.29"/>
    </reaction>
</comment>
<dbReference type="InterPro" id="IPR007472">
    <property type="entry name" value="N-end_Aminoacyl_Trfase_C"/>
</dbReference>
<dbReference type="GO" id="GO:0004057">
    <property type="term" value="F:arginyl-tRNA--protein transferase activity"/>
    <property type="evidence" value="ECO:0007669"/>
    <property type="project" value="InterPro"/>
</dbReference>
<dbReference type="GO" id="GO:0008914">
    <property type="term" value="F:leucyl-tRNA--protein transferase activity"/>
    <property type="evidence" value="ECO:0007669"/>
    <property type="project" value="UniProtKB-UniRule"/>
</dbReference>
<dbReference type="Pfam" id="PF04376">
    <property type="entry name" value="ATE_N"/>
    <property type="match status" value="1"/>
</dbReference>
<comment type="function">
    <text evidence="4">Functions in the N-end rule pathway of protein degradation where it conjugates Leu from its aminoacyl-tRNA to the N-termini of proteins containing an N-terminal aspartate or glutamate.</text>
</comment>
<dbReference type="InterPro" id="IPR017138">
    <property type="entry name" value="Asp_Glu_LeuTrfase"/>
</dbReference>
<feature type="domain" description="N-end rule aminoacyl transferase C-terminal" evidence="6">
    <location>
        <begin position="101"/>
        <end position="221"/>
    </location>
</feature>
<name>A0A060A2J1_ACICK</name>
<dbReference type="Proteomes" id="UP000005522">
    <property type="component" value="Chromosome"/>
</dbReference>
<evidence type="ECO:0000256" key="2">
    <source>
        <dbReference type="ARBA" id="ARBA00022679"/>
    </source>
</evidence>
<dbReference type="NCBIfam" id="NF002346">
    <property type="entry name" value="PRK01305.2-3"/>
    <property type="match status" value="1"/>
</dbReference>
<dbReference type="RefSeq" id="WP_004873250.1">
    <property type="nucleotide sequence ID" value="NZ_CP005986.1"/>
</dbReference>
<proteinExistence type="inferred from homology"/>
<evidence type="ECO:0000256" key="1">
    <source>
        <dbReference type="ARBA" id="ARBA00022490"/>
    </source>
</evidence>
<dbReference type="HOGENOM" id="CLU_077607_0_0_6"/>
<dbReference type="InterPro" id="IPR016181">
    <property type="entry name" value="Acyl_CoA_acyltransferase"/>
</dbReference>
<dbReference type="EC" id="2.3.2.29" evidence="4"/>
<dbReference type="InterPro" id="IPR007471">
    <property type="entry name" value="N-end_Aminoacyl_Trfase_N"/>
</dbReference>
<dbReference type="Pfam" id="PF04377">
    <property type="entry name" value="ATE_C"/>
    <property type="match status" value="1"/>
</dbReference>
<evidence type="ECO:0000259" key="5">
    <source>
        <dbReference type="Pfam" id="PF04376"/>
    </source>
</evidence>
<dbReference type="eggNOG" id="COG2935">
    <property type="taxonomic scope" value="Bacteria"/>
</dbReference>
<keyword evidence="2 4" id="KW-0808">Transferase</keyword>
<dbReference type="InterPro" id="IPR030700">
    <property type="entry name" value="N-end_Aminoacyl_Trfase"/>
</dbReference>
<gene>
    <name evidence="4" type="primary">bpt</name>
    <name evidence="7" type="ORF">Acaty_c2468</name>
</gene>
<dbReference type="PANTHER" id="PTHR21367:SF1">
    <property type="entry name" value="ARGINYL-TRNA--PROTEIN TRANSFERASE 1"/>
    <property type="match status" value="1"/>
</dbReference>
<evidence type="ECO:0000259" key="6">
    <source>
        <dbReference type="Pfam" id="PF04377"/>
    </source>
</evidence>
<dbReference type="NCBIfam" id="NF002342">
    <property type="entry name" value="PRK01305.1-3"/>
    <property type="match status" value="1"/>
</dbReference>
<dbReference type="HAMAP" id="MF_00689">
    <property type="entry name" value="Bpt"/>
    <property type="match status" value="1"/>
</dbReference>
<accession>A0A060A2J1</accession>
<keyword evidence="1 4" id="KW-0963">Cytoplasm</keyword>
<dbReference type="AlphaFoldDB" id="A0A060A2J1"/>
<dbReference type="GO" id="GO:0005737">
    <property type="term" value="C:cytoplasm"/>
    <property type="evidence" value="ECO:0007669"/>
    <property type="project" value="UniProtKB-SubCell"/>
</dbReference>
<feature type="domain" description="N-end aminoacyl transferase N-terminal" evidence="5">
    <location>
        <begin position="10"/>
        <end position="79"/>
    </location>
</feature>
<evidence type="ECO:0000313" key="7">
    <source>
        <dbReference type="EMBL" id="AIA56312.1"/>
    </source>
</evidence>
<comment type="subcellular location">
    <subcellularLocation>
        <location evidence="4">Cytoplasm</location>
    </subcellularLocation>
</comment>
<comment type="similarity">
    <text evidence="4">Belongs to the R-transferase family. Bpt subfamily.</text>
</comment>
<sequence length="235" mass="26916">MNFYRSLPQACPYLPGREETLVLSDPAEAIGAERYSFLLQEGFRRNGAVAYRPDCRHCQACLSVRVPVGDFRPNRSQKRNLRRNADLRLELRPAQREAEAEALFLRYLRHRHPGGGMDNQGERLYREMMEERGGVETVLLQSFLGDRLVAVALTDVLAAGCSAVYTFYEPDLPRRGLGTWSILAQLHWTARLGLPYLYLGYWIADSKKMAYKRQFQPLEAYTQGTWQVLPANDLS</sequence>
<organism evidence="7 8">
    <name type="scientific">Acidithiobacillus caldus (strain ATCC 51756 / DSM 8584 / KU)</name>
    <dbReference type="NCBI Taxonomy" id="637389"/>
    <lineage>
        <taxon>Bacteria</taxon>
        <taxon>Pseudomonadati</taxon>
        <taxon>Pseudomonadota</taxon>
        <taxon>Acidithiobacillia</taxon>
        <taxon>Acidithiobacillales</taxon>
        <taxon>Acidithiobacillaceae</taxon>
        <taxon>Acidithiobacillus</taxon>
    </lineage>
</organism>
<dbReference type="GO" id="GO:0071596">
    <property type="term" value="P:ubiquitin-dependent protein catabolic process via the N-end rule pathway"/>
    <property type="evidence" value="ECO:0007669"/>
    <property type="project" value="InterPro"/>
</dbReference>
<keyword evidence="3 4" id="KW-0012">Acyltransferase</keyword>
<dbReference type="PANTHER" id="PTHR21367">
    <property type="entry name" value="ARGININE-TRNA-PROTEIN TRANSFERASE 1"/>
    <property type="match status" value="1"/>
</dbReference>
<dbReference type="EMBL" id="CP005986">
    <property type="protein sequence ID" value="AIA56312.1"/>
    <property type="molecule type" value="Genomic_DNA"/>
</dbReference>
<dbReference type="GeneID" id="92932532"/>
<dbReference type="KEGG" id="acz:Acaty_c2468"/>
<dbReference type="NCBIfam" id="NF002341">
    <property type="entry name" value="PRK01305.1-1"/>
    <property type="match status" value="1"/>
</dbReference>
<evidence type="ECO:0000313" key="8">
    <source>
        <dbReference type="Proteomes" id="UP000005522"/>
    </source>
</evidence>
<reference evidence="7 8" key="1">
    <citation type="journal article" date="2009" name="J. Bacteriol.">
        <title>Draft genome sequence of the extremely acidophilic bacterium Acidithiobacillus caldus ATCC 51756 reveals metabolic versatility in the genus Acidithiobacillus.</title>
        <authorList>
            <person name="Valdes J."/>
            <person name="Quatrini R."/>
            <person name="Hallberg K."/>
            <person name="Dopson M."/>
            <person name="Valenzuela P.D."/>
            <person name="Holmes D.S."/>
        </authorList>
    </citation>
    <scope>NUCLEOTIDE SEQUENCE [LARGE SCALE GENOMIC DNA]</scope>
    <source>
        <strain evidence="8">ATCC 51756 / DSM 8584 / KU</strain>
    </source>
</reference>
<evidence type="ECO:0000256" key="4">
    <source>
        <dbReference type="HAMAP-Rule" id="MF_00689"/>
    </source>
</evidence>
<comment type="catalytic activity">
    <reaction evidence="4">
        <text>N-terminal L-glutamyl-[protein] + L-leucyl-tRNA(Leu) = N-terminal L-leucyl-L-glutamyl-[protein] + tRNA(Leu) + H(+)</text>
        <dbReference type="Rhea" id="RHEA:50412"/>
        <dbReference type="Rhea" id="RHEA-COMP:9613"/>
        <dbReference type="Rhea" id="RHEA-COMP:9622"/>
        <dbReference type="Rhea" id="RHEA-COMP:12664"/>
        <dbReference type="Rhea" id="RHEA-COMP:12668"/>
        <dbReference type="ChEBI" id="CHEBI:15378"/>
        <dbReference type="ChEBI" id="CHEBI:64721"/>
        <dbReference type="ChEBI" id="CHEBI:78442"/>
        <dbReference type="ChEBI" id="CHEBI:78494"/>
        <dbReference type="ChEBI" id="CHEBI:133041"/>
        <dbReference type="EC" id="2.3.2.29"/>
    </reaction>
</comment>
<evidence type="ECO:0000256" key="3">
    <source>
        <dbReference type="ARBA" id="ARBA00023315"/>
    </source>
</evidence>
<dbReference type="PIRSF" id="PIRSF037208">
    <property type="entry name" value="ATE_pro_prd"/>
    <property type="match status" value="1"/>
</dbReference>
<protein>
    <recommendedName>
        <fullName evidence="4">Aspartate/glutamate leucyltransferase</fullName>
        <ecNumber evidence="4">2.3.2.29</ecNumber>
    </recommendedName>
</protein>
<dbReference type="SUPFAM" id="SSF55729">
    <property type="entry name" value="Acyl-CoA N-acyltransferases (Nat)"/>
    <property type="match status" value="1"/>
</dbReference>